<keyword evidence="1" id="KW-0472">Membrane</keyword>
<keyword evidence="3" id="KW-1185">Reference proteome</keyword>
<comment type="caution">
    <text evidence="2">The sequence shown here is derived from an EMBL/GenBank/DDBJ whole genome shotgun (WGS) entry which is preliminary data.</text>
</comment>
<gene>
    <name evidence="2" type="ORF">C7K08_11685</name>
</gene>
<dbReference type="STRING" id="1910958.BTM30_09290"/>
<keyword evidence="1" id="KW-0812">Transmembrane</keyword>
<evidence type="ECO:0000256" key="1">
    <source>
        <dbReference type="SAM" id="Phobius"/>
    </source>
</evidence>
<organism evidence="2 3">
    <name type="scientific">Synechococcus lacustris str. Tous</name>
    <dbReference type="NCBI Taxonomy" id="1910958"/>
    <lineage>
        <taxon>Bacteria</taxon>
        <taxon>Bacillati</taxon>
        <taxon>Cyanobacteriota</taxon>
        <taxon>Cyanophyceae</taxon>
        <taxon>Synechococcales</taxon>
        <taxon>Synechococcaceae</taxon>
        <taxon>Synechococcus</taxon>
    </lineage>
</organism>
<evidence type="ECO:0000313" key="3">
    <source>
        <dbReference type="Proteomes" id="UP000240206"/>
    </source>
</evidence>
<dbReference type="EMBL" id="PXVC01000083">
    <property type="protein sequence ID" value="PSI00709.1"/>
    <property type="molecule type" value="Genomic_DNA"/>
</dbReference>
<keyword evidence="1" id="KW-1133">Transmembrane helix</keyword>
<evidence type="ECO:0000313" key="2">
    <source>
        <dbReference type="EMBL" id="PSI00709.1"/>
    </source>
</evidence>
<dbReference type="AlphaFoldDB" id="A0A2P7EC48"/>
<proteinExistence type="predicted"/>
<dbReference type="RefSeq" id="WP_106500783.1">
    <property type="nucleotide sequence ID" value="NZ_PXVC01000083.1"/>
</dbReference>
<feature type="transmembrane region" description="Helical" evidence="1">
    <location>
        <begin position="34"/>
        <end position="62"/>
    </location>
</feature>
<sequence length="86" mass="9335">MAVFVSMLLVAIATLLWNLGRRNADEVMGVLEKILAVVLLVISLCVGGLHQLLCFALLAVALKLPRAHQNQAPQQVASNNDIFLPF</sequence>
<reference evidence="3" key="1">
    <citation type="submission" date="2018-03" db="EMBL/GenBank/DDBJ databases">
        <title>Ecological and genomic features of two cosmopolitan and abundant freshwater picocyanobacteria.</title>
        <authorList>
            <person name="Cabello-Yeves P.J."/>
            <person name="Picazo A."/>
            <person name="Camacho A."/>
            <person name="Callieri C."/>
            <person name="Rosselli R."/>
            <person name="Roda-Garcia J."/>
            <person name="Coutinho F.H."/>
            <person name="Rodriguez-Valera F."/>
        </authorList>
    </citation>
    <scope>NUCLEOTIDE SEQUENCE [LARGE SCALE GENOMIC DNA]</scope>
    <source>
        <strain evidence="3">Tous</strain>
    </source>
</reference>
<name>A0A2P7EC48_9SYNE</name>
<protein>
    <submittedName>
        <fullName evidence="2">Uncharacterized protein</fullName>
    </submittedName>
</protein>
<dbReference type="Proteomes" id="UP000240206">
    <property type="component" value="Unassembled WGS sequence"/>
</dbReference>
<accession>A0A2P7EC48</accession>